<dbReference type="SMART" id="SM00028">
    <property type="entry name" value="TPR"/>
    <property type="match status" value="3"/>
</dbReference>
<dbReference type="Pfam" id="PF13414">
    <property type="entry name" value="TPR_11"/>
    <property type="match status" value="1"/>
</dbReference>
<comment type="caution">
    <text evidence="5">The sequence shown here is derived from an EMBL/GenBank/DDBJ whole genome shotgun (WGS) entry which is preliminary data.</text>
</comment>
<keyword evidence="4" id="KW-1133">Transmembrane helix</keyword>
<dbReference type="InterPro" id="IPR011990">
    <property type="entry name" value="TPR-like_helical_dom_sf"/>
</dbReference>
<dbReference type="PROSITE" id="PS50005">
    <property type="entry name" value="TPR"/>
    <property type="match status" value="3"/>
</dbReference>
<feature type="repeat" description="TPR" evidence="3">
    <location>
        <begin position="125"/>
        <end position="158"/>
    </location>
</feature>
<evidence type="ECO:0000313" key="5">
    <source>
        <dbReference type="EMBL" id="KFF41512.1"/>
    </source>
</evidence>
<dbReference type="Proteomes" id="UP000028922">
    <property type="component" value="Unassembled WGS sequence"/>
</dbReference>
<dbReference type="Gene3D" id="1.25.40.10">
    <property type="entry name" value="Tetratricopeptide repeat domain"/>
    <property type="match status" value="1"/>
</dbReference>
<name>A0A086CH48_9CHRO</name>
<dbReference type="STRING" id="1527444.ucyna2_00708"/>
<evidence type="ECO:0000256" key="2">
    <source>
        <dbReference type="ARBA" id="ARBA00022803"/>
    </source>
</evidence>
<evidence type="ECO:0000313" key="6">
    <source>
        <dbReference type="Proteomes" id="UP000028922"/>
    </source>
</evidence>
<proteinExistence type="predicted"/>
<dbReference type="AlphaFoldDB" id="A0A086CH48"/>
<keyword evidence="4" id="KW-0812">Transmembrane</keyword>
<dbReference type="PATRIC" id="fig|1527444.3.peg.676"/>
<keyword evidence="1" id="KW-0677">Repeat</keyword>
<dbReference type="Pfam" id="PF13181">
    <property type="entry name" value="TPR_8"/>
    <property type="match status" value="1"/>
</dbReference>
<keyword evidence="4" id="KW-0472">Membrane</keyword>
<accession>A0A086CH48</accession>
<protein>
    <submittedName>
        <fullName evidence="5">Tetratricopeptide repeat/TPR repeat</fullName>
    </submittedName>
</protein>
<dbReference type="PANTHER" id="PTHR45831">
    <property type="entry name" value="LD24721P"/>
    <property type="match status" value="1"/>
</dbReference>
<evidence type="ECO:0000256" key="1">
    <source>
        <dbReference type="ARBA" id="ARBA00022737"/>
    </source>
</evidence>
<dbReference type="GO" id="GO:0006620">
    <property type="term" value="P:post-translational protein targeting to endoplasmic reticulum membrane"/>
    <property type="evidence" value="ECO:0007669"/>
    <property type="project" value="TreeGrafter"/>
</dbReference>
<feature type="repeat" description="TPR" evidence="3">
    <location>
        <begin position="91"/>
        <end position="124"/>
    </location>
</feature>
<dbReference type="eggNOG" id="COG1729">
    <property type="taxonomic scope" value="Bacteria"/>
</dbReference>
<dbReference type="InterPro" id="IPR019734">
    <property type="entry name" value="TPR_rpt"/>
</dbReference>
<evidence type="ECO:0000256" key="3">
    <source>
        <dbReference type="PROSITE-ProRule" id="PRU00339"/>
    </source>
</evidence>
<dbReference type="GO" id="GO:0016020">
    <property type="term" value="C:membrane"/>
    <property type="evidence" value="ECO:0007669"/>
    <property type="project" value="TreeGrafter"/>
</dbReference>
<dbReference type="InterPro" id="IPR047150">
    <property type="entry name" value="SGT"/>
</dbReference>
<keyword evidence="2 3" id="KW-0802">TPR repeat</keyword>
<dbReference type="GO" id="GO:0072380">
    <property type="term" value="C:TRC complex"/>
    <property type="evidence" value="ECO:0007669"/>
    <property type="project" value="TreeGrafter"/>
</dbReference>
<feature type="repeat" description="TPR" evidence="3">
    <location>
        <begin position="52"/>
        <end position="85"/>
    </location>
</feature>
<sequence>MNELLPAIYLSGVVLLLGTLGFFVVLQTIRTTRTEKQFYKLQKKLQKEKGSAQEYYELGSLYLNKKLYIQATNLFNKGLEIGKNLEPENQALIYNALGFCYLSQEQIDLAIRNYKDAIKLHPQYIIALNNLANAYEKKQMTEKAIETYRKTLENDLDNKVAKRRVKILNKRLAIS</sequence>
<dbReference type="EMBL" id="JPSP01000006">
    <property type="protein sequence ID" value="KFF41512.1"/>
    <property type="molecule type" value="Genomic_DNA"/>
</dbReference>
<dbReference type="PANTHER" id="PTHR45831:SF2">
    <property type="entry name" value="LD24721P"/>
    <property type="match status" value="1"/>
</dbReference>
<gene>
    <name evidence="5" type="ORF">ucyna2_00708</name>
</gene>
<reference evidence="5 6" key="1">
    <citation type="submission" date="2014-08" db="EMBL/GenBank/DDBJ databases">
        <title>Comparative genomics reveals surprising divergence of two closely related strains of uncultivated UCYN-A cyanobacteria.</title>
        <authorList>
            <person name="Bombar D."/>
            <person name="Heller P."/>
            <person name="Sanchez-Baracaldo P."/>
            <person name="Carter B.J."/>
            <person name="Zert J.P."/>
        </authorList>
    </citation>
    <scope>NUCLEOTIDE SEQUENCE [LARGE SCALE GENOMIC DNA]</scope>
</reference>
<evidence type="ECO:0000256" key="4">
    <source>
        <dbReference type="SAM" id="Phobius"/>
    </source>
</evidence>
<dbReference type="GO" id="GO:0060090">
    <property type="term" value="F:molecular adaptor activity"/>
    <property type="evidence" value="ECO:0007669"/>
    <property type="project" value="TreeGrafter"/>
</dbReference>
<dbReference type="SUPFAM" id="SSF48452">
    <property type="entry name" value="TPR-like"/>
    <property type="match status" value="1"/>
</dbReference>
<feature type="transmembrane region" description="Helical" evidence="4">
    <location>
        <begin position="6"/>
        <end position="26"/>
    </location>
</feature>
<organism evidence="5 6">
    <name type="scientific">Candidatus Atelocyanobacterium thalassa isolate SIO64986</name>
    <dbReference type="NCBI Taxonomy" id="1527444"/>
    <lineage>
        <taxon>Bacteria</taxon>
        <taxon>Bacillati</taxon>
        <taxon>Cyanobacteriota</taxon>
        <taxon>Cyanophyceae</taxon>
        <taxon>Oscillatoriophycideae</taxon>
        <taxon>Chroococcales</taxon>
        <taxon>Aphanothecaceae</taxon>
        <taxon>Candidatus Atelocyanobacterium</taxon>
        <taxon>Candidatus Atelocyanobacterium thalassae</taxon>
    </lineage>
</organism>